<proteinExistence type="predicted"/>
<dbReference type="AlphaFoldDB" id="A0A167QRJ5"/>
<evidence type="ECO:0000313" key="2">
    <source>
        <dbReference type="EMBL" id="OAA57896.1"/>
    </source>
</evidence>
<keyword evidence="3" id="KW-1185">Reference proteome</keyword>
<sequence>MTSLVQRLPAMLSIATLFDDEQRLLNRVWAVLLGLEALLVLVGAVSAAVQAVRTLRRRPARRKRVTIVLPAATEPAGLNSPSSKV</sequence>
<gene>
    <name evidence="2" type="ORF">SPI_06781</name>
</gene>
<reference evidence="2 3" key="1">
    <citation type="journal article" date="2016" name="Genome Biol. Evol.">
        <title>Divergent and convergent evolution of fungal pathogenicity.</title>
        <authorList>
            <person name="Shang Y."/>
            <person name="Xiao G."/>
            <person name="Zheng P."/>
            <person name="Cen K."/>
            <person name="Zhan S."/>
            <person name="Wang C."/>
        </authorList>
    </citation>
    <scope>NUCLEOTIDE SEQUENCE [LARGE SCALE GENOMIC DNA]</scope>
    <source>
        <strain evidence="2 3">RCEF 264</strain>
    </source>
</reference>
<organism evidence="2 3">
    <name type="scientific">Niveomyces insectorum RCEF 264</name>
    <dbReference type="NCBI Taxonomy" id="1081102"/>
    <lineage>
        <taxon>Eukaryota</taxon>
        <taxon>Fungi</taxon>
        <taxon>Dikarya</taxon>
        <taxon>Ascomycota</taxon>
        <taxon>Pezizomycotina</taxon>
        <taxon>Sordariomycetes</taxon>
        <taxon>Hypocreomycetidae</taxon>
        <taxon>Hypocreales</taxon>
        <taxon>Cordycipitaceae</taxon>
        <taxon>Niveomyces</taxon>
    </lineage>
</organism>
<keyword evidence="1" id="KW-0472">Membrane</keyword>
<dbReference type="EMBL" id="AZHD01000013">
    <property type="protein sequence ID" value="OAA57896.1"/>
    <property type="molecule type" value="Genomic_DNA"/>
</dbReference>
<dbReference type="Proteomes" id="UP000076874">
    <property type="component" value="Unassembled WGS sequence"/>
</dbReference>
<keyword evidence="1" id="KW-0812">Transmembrane</keyword>
<evidence type="ECO:0000256" key="1">
    <source>
        <dbReference type="SAM" id="Phobius"/>
    </source>
</evidence>
<protein>
    <submittedName>
        <fullName evidence="2">Uncharacterized protein</fullName>
    </submittedName>
</protein>
<name>A0A167QRJ5_9HYPO</name>
<keyword evidence="1" id="KW-1133">Transmembrane helix</keyword>
<comment type="caution">
    <text evidence="2">The sequence shown here is derived from an EMBL/GenBank/DDBJ whole genome shotgun (WGS) entry which is preliminary data.</text>
</comment>
<feature type="transmembrane region" description="Helical" evidence="1">
    <location>
        <begin position="28"/>
        <end position="52"/>
    </location>
</feature>
<evidence type="ECO:0000313" key="3">
    <source>
        <dbReference type="Proteomes" id="UP000076874"/>
    </source>
</evidence>
<accession>A0A167QRJ5</accession>